<keyword evidence="4" id="KW-1185">Reference proteome</keyword>
<sequence>MHDNTSLRGRSFSGSASLHESHLLSNTWRSSSRRQSSQFDSVNVSAFREVNDPNERQTPSNKLRNSIELIHSTIGISISRDAPKNKNPSVEDKKGPEEERNARRQQWICDASSICNYEPPVRTAIDGTVLANRFKVTFNGGAAANLIKYKIKLGTIKGKPVISKQGKKNLIKALLQNIPPDTTAWASDFEERIIKDESYEVKHPLAFGVIGMTTIIERLGRIEYEKLNDFTNPKSQPDPNYVPDDDLRHLNIIIRKFVEEADVKVGRVGNKFYPNYQHRAYSDVSHNSALWIKSGYFSSMRPGEGSLIMGINSTTSAFYAPTTLQNWIEQRHSSSHYGEPLPGWVKNELKGLRVKFEGRREIKGPGSKDESQQEAKHWSIHSIVDGKSVTQVEFICKENGEPIKVYDYIAKEFCRPEGNLERDQLSENAYCVNVGDNTRKIFYPADQLVLLNGNLSRDTWRKCLEKQPEHQIRIRFGISIEDNFLSPKFRKIDPPTLQYGQGKVAQRSSQTNMTTKKPPTKKPNSWNLGLIKKLYDVKGGELSAIHVIIIGDHIDFKWSKGFFDHLSKALSRHVASKEELQVLEFPVPDIPEEADNVQDRRILFEHFLNEAVDKLTEDSLNKKQPKLIFVRGIPTIVLKAQKLSSTDSMLKANLCLKVNFKLGGTNHMLQDTTRPKSRTMVVGADVTHPTRCIDAGCPSLAGVVATNTGGDQINHYLASARLQVNNTEFISDLKGMMVERLKSWKNRNGSPLPEHILFYRDGLGESQYGMVLKKELPQIERAIKEFRENEAIESSLQNPKITLVVVGKRHHTRFFPALQPPDRLEYNLEGGSVIDSGVIDPKRFNFYLQSHDSPLGTAKSAH</sequence>
<dbReference type="OrthoDB" id="10252740at2759"/>
<evidence type="ECO:0000256" key="1">
    <source>
        <dbReference type="SAM" id="MobiDB-lite"/>
    </source>
</evidence>
<feature type="region of interest" description="Disordered" evidence="1">
    <location>
        <begin position="78"/>
        <end position="103"/>
    </location>
</feature>
<evidence type="ECO:0000313" key="3">
    <source>
        <dbReference type="EMBL" id="CAG8982772.1"/>
    </source>
</evidence>
<name>A0A9N9QCR0_9HELO</name>
<dbReference type="PANTHER" id="PTHR22891">
    <property type="entry name" value="EUKARYOTIC TRANSLATION INITIATION FACTOR 2C"/>
    <property type="match status" value="1"/>
</dbReference>
<evidence type="ECO:0000313" key="4">
    <source>
        <dbReference type="Proteomes" id="UP000701801"/>
    </source>
</evidence>
<dbReference type="InterPro" id="IPR036397">
    <property type="entry name" value="RNaseH_sf"/>
</dbReference>
<dbReference type="SUPFAM" id="SSF101690">
    <property type="entry name" value="PAZ domain"/>
    <property type="match status" value="1"/>
</dbReference>
<dbReference type="EMBL" id="CAJVRM010000684">
    <property type="protein sequence ID" value="CAG8982772.1"/>
    <property type="molecule type" value="Genomic_DNA"/>
</dbReference>
<dbReference type="Gene3D" id="2.170.260.10">
    <property type="entry name" value="paz domain"/>
    <property type="match status" value="1"/>
</dbReference>
<protein>
    <recommendedName>
        <fullName evidence="2">Piwi domain-containing protein</fullName>
    </recommendedName>
</protein>
<dbReference type="PROSITE" id="PS50822">
    <property type="entry name" value="PIWI"/>
    <property type="match status" value="1"/>
</dbReference>
<accession>A0A9N9QCR0</accession>
<reference evidence="3" key="1">
    <citation type="submission" date="2021-07" db="EMBL/GenBank/DDBJ databases">
        <authorList>
            <person name="Durling M."/>
        </authorList>
    </citation>
    <scope>NUCLEOTIDE SEQUENCE</scope>
</reference>
<proteinExistence type="predicted"/>
<feature type="domain" description="Piwi" evidence="2">
    <location>
        <begin position="603"/>
        <end position="862"/>
    </location>
</feature>
<dbReference type="AlphaFoldDB" id="A0A9N9QCR0"/>
<dbReference type="InterPro" id="IPR012337">
    <property type="entry name" value="RNaseH-like_sf"/>
</dbReference>
<dbReference type="Gene3D" id="3.30.420.10">
    <property type="entry name" value="Ribonuclease H-like superfamily/Ribonuclease H"/>
    <property type="match status" value="1"/>
</dbReference>
<dbReference type="Pfam" id="PF02171">
    <property type="entry name" value="Piwi"/>
    <property type="match status" value="1"/>
</dbReference>
<feature type="compositionally biased region" description="Basic and acidic residues" evidence="1">
    <location>
        <begin position="81"/>
        <end position="102"/>
    </location>
</feature>
<comment type="caution">
    <text evidence="3">The sequence shown here is derived from an EMBL/GenBank/DDBJ whole genome shotgun (WGS) entry which is preliminary data.</text>
</comment>
<dbReference type="Proteomes" id="UP000701801">
    <property type="component" value="Unassembled WGS sequence"/>
</dbReference>
<dbReference type="SMART" id="SM00950">
    <property type="entry name" value="Piwi"/>
    <property type="match status" value="1"/>
</dbReference>
<dbReference type="SUPFAM" id="SSF53098">
    <property type="entry name" value="Ribonuclease H-like"/>
    <property type="match status" value="1"/>
</dbReference>
<dbReference type="InterPro" id="IPR036085">
    <property type="entry name" value="PAZ_dom_sf"/>
</dbReference>
<organism evidence="3 4">
    <name type="scientific">Hymenoscyphus albidus</name>
    <dbReference type="NCBI Taxonomy" id="595503"/>
    <lineage>
        <taxon>Eukaryota</taxon>
        <taxon>Fungi</taxon>
        <taxon>Dikarya</taxon>
        <taxon>Ascomycota</taxon>
        <taxon>Pezizomycotina</taxon>
        <taxon>Leotiomycetes</taxon>
        <taxon>Helotiales</taxon>
        <taxon>Helotiaceae</taxon>
        <taxon>Hymenoscyphus</taxon>
    </lineage>
</organism>
<dbReference type="Gene3D" id="3.40.50.2300">
    <property type="match status" value="1"/>
</dbReference>
<dbReference type="InterPro" id="IPR003165">
    <property type="entry name" value="Piwi"/>
</dbReference>
<dbReference type="GO" id="GO:0003676">
    <property type="term" value="F:nucleic acid binding"/>
    <property type="evidence" value="ECO:0007669"/>
    <property type="project" value="InterPro"/>
</dbReference>
<gene>
    <name evidence="3" type="ORF">HYALB_00001053</name>
</gene>
<evidence type="ECO:0000259" key="2">
    <source>
        <dbReference type="PROSITE" id="PS50822"/>
    </source>
</evidence>